<organism evidence="2">
    <name type="scientific">Solanum chilense</name>
    <name type="common">Tomato</name>
    <name type="synonym">Lycopersicon chilense</name>
    <dbReference type="NCBI Taxonomy" id="4083"/>
    <lineage>
        <taxon>Eukaryota</taxon>
        <taxon>Viridiplantae</taxon>
        <taxon>Streptophyta</taxon>
        <taxon>Embryophyta</taxon>
        <taxon>Tracheophyta</taxon>
        <taxon>Spermatophyta</taxon>
        <taxon>Magnoliopsida</taxon>
        <taxon>eudicotyledons</taxon>
        <taxon>Gunneridae</taxon>
        <taxon>Pentapetalae</taxon>
        <taxon>asterids</taxon>
        <taxon>lamiids</taxon>
        <taxon>Solanales</taxon>
        <taxon>Solanaceae</taxon>
        <taxon>Solanoideae</taxon>
        <taxon>Solaneae</taxon>
        <taxon>Solanum</taxon>
        <taxon>Solanum subgen. Lycopersicon</taxon>
    </lineage>
</organism>
<name>A0A6N2AK66_SOLCI</name>
<accession>A0A6N2AK66</accession>
<feature type="non-terminal residue" evidence="2">
    <location>
        <position position="1"/>
    </location>
</feature>
<keyword evidence="1" id="KW-0732">Signal</keyword>
<reference evidence="2" key="1">
    <citation type="submission" date="2019-05" db="EMBL/GenBank/DDBJ databases">
        <title>The de novo reference genome and transcriptome assemblies of the wild tomato species Solanum chilense.</title>
        <authorList>
            <person name="Stam R."/>
            <person name="Nosenko T."/>
            <person name="Hoerger A.C."/>
            <person name="Stephan W."/>
            <person name="Seidel M.A."/>
            <person name="Kuhn J.M.M."/>
            <person name="Haberer G."/>
            <person name="Tellier A."/>
        </authorList>
    </citation>
    <scope>NUCLEOTIDE SEQUENCE</scope>
    <source>
        <tissue evidence="2">Mature leaves</tissue>
    </source>
</reference>
<sequence length="72" mass="8537">TILCLLLLSSFRLWRLTESWSNYYLVMILHGACQGPMDLIYIFSFWAIKAQFYFIESSGLKIDAQVLQNWRI</sequence>
<dbReference type="AlphaFoldDB" id="A0A6N2AK66"/>
<evidence type="ECO:0000256" key="1">
    <source>
        <dbReference type="SAM" id="SignalP"/>
    </source>
</evidence>
<protein>
    <submittedName>
        <fullName evidence="2">Uncharacterized protein</fullName>
    </submittedName>
</protein>
<gene>
    <name evidence="2" type="ORF">EJD97_003812</name>
</gene>
<feature type="signal peptide" evidence="1">
    <location>
        <begin position="1"/>
        <end position="19"/>
    </location>
</feature>
<comment type="caution">
    <text evidence="2">The sequence shown here is derived from an EMBL/GenBank/DDBJ whole genome shotgun (WGS) entry which is preliminary data.</text>
</comment>
<proteinExistence type="predicted"/>
<feature type="chain" id="PRO_5026679988" evidence="1">
    <location>
        <begin position="20"/>
        <end position="72"/>
    </location>
</feature>
<evidence type="ECO:0000313" key="2">
    <source>
        <dbReference type="EMBL" id="TMW82932.1"/>
    </source>
</evidence>
<dbReference type="EMBL" id="RXGB01015198">
    <property type="protein sequence ID" value="TMW82932.1"/>
    <property type="molecule type" value="Genomic_DNA"/>
</dbReference>